<gene>
    <name evidence="1" type="ORF">FNK824_LOCUS34470</name>
</gene>
<protein>
    <submittedName>
        <fullName evidence="1">Uncharacterized protein</fullName>
    </submittedName>
</protein>
<dbReference type="Proteomes" id="UP000663874">
    <property type="component" value="Unassembled WGS sequence"/>
</dbReference>
<accession>A0A819Z4K0</accession>
<evidence type="ECO:0000313" key="2">
    <source>
        <dbReference type="Proteomes" id="UP000663874"/>
    </source>
</evidence>
<evidence type="ECO:0000313" key="1">
    <source>
        <dbReference type="EMBL" id="CAF4166646.1"/>
    </source>
</evidence>
<comment type="caution">
    <text evidence="1">The sequence shown here is derived from an EMBL/GenBank/DDBJ whole genome shotgun (WGS) entry which is preliminary data.</text>
</comment>
<dbReference type="EMBL" id="CAJOBE010013565">
    <property type="protein sequence ID" value="CAF4166646.1"/>
    <property type="molecule type" value="Genomic_DNA"/>
</dbReference>
<organism evidence="1 2">
    <name type="scientific">Rotaria sordida</name>
    <dbReference type="NCBI Taxonomy" id="392033"/>
    <lineage>
        <taxon>Eukaryota</taxon>
        <taxon>Metazoa</taxon>
        <taxon>Spiralia</taxon>
        <taxon>Gnathifera</taxon>
        <taxon>Rotifera</taxon>
        <taxon>Eurotatoria</taxon>
        <taxon>Bdelloidea</taxon>
        <taxon>Philodinida</taxon>
        <taxon>Philodinidae</taxon>
        <taxon>Rotaria</taxon>
    </lineage>
</organism>
<reference evidence="1" key="1">
    <citation type="submission" date="2021-02" db="EMBL/GenBank/DDBJ databases">
        <authorList>
            <person name="Nowell W R."/>
        </authorList>
    </citation>
    <scope>NUCLEOTIDE SEQUENCE</scope>
</reference>
<proteinExistence type="predicted"/>
<dbReference type="AlphaFoldDB" id="A0A819Z4K0"/>
<feature type="non-terminal residue" evidence="1">
    <location>
        <position position="1"/>
    </location>
</feature>
<name>A0A819Z4K0_9BILA</name>
<sequence>MDPPPKRRGRPRKTNIILNNEVQTNNTNDESIVPKIENLLTMNTMVVEQRKAAKARKKCIFF</sequence>